<proteinExistence type="inferred from homology"/>
<evidence type="ECO:0000256" key="2">
    <source>
        <dbReference type="ARBA" id="ARBA00022481"/>
    </source>
</evidence>
<dbReference type="PANTHER" id="PTHR30093:SF34">
    <property type="entry name" value="PREPILIN PEPTIDASE-DEPENDENT PROTEIN D"/>
    <property type="match status" value="1"/>
</dbReference>
<dbReference type="Proteomes" id="UP000310553">
    <property type="component" value="Chromosome"/>
</dbReference>
<dbReference type="NCBIfam" id="TIGR02532">
    <property type="entry name" value="IV_pilin_GFxxxE"/>
    <property type="match status" value="1"/>
</dbReference>
<accession>A0AA92EEZ3</accession>
<keyword evidence="4" id="KW-1133">Transmembrane helix</keyword>
<dbReference type="GO" id="GO:0007155">
    <property type="term" value="P:cell adhesion"/>
    <property type="evidence" value="ECO:0007669"/>
    <property type="project" value="InterPro"/>
</dbReference>
<dbReference type="InterPro" id="IPR045584">
    <property type="entry name" value="Pilin-like"/>
</dbReference>
<dbReference type="Pfam" id="PF07963">
    <property type="entry name" value="N_methyl"/>
    <property type="match status" value="1"/>
</dbReference>
<dbReference type="AlphaFoldDB" id="A0AA92EEZ3"/>
<dbReference type="EMBL" id="CP039339">
    <property type="protein sequence ID" value="QCX50708.1"/>
    <property type="molecule type" value="Genomic_DNA"/>
</dbReference>
<organism evidence="5 6">
    <name type="scientific">Ralstonia solanacearum</name>
    <name type="common">Pseudomonas solanacearum</name>
    <dbReference type="NCBI Taxonomy" id="305"/>
    <lineage>
        <taxon>Bacteria</taxon>
        <taxon>Pseudomonadati</taxon>
        <taxon>Pseudomonadota</taxon>
        <taxon>Betaproteobacteria</taxon>
        <taxon>Burkholderiales</taxon>
        <taxon>Burkholderiaceae</taxon>
        <taxon>Ralstonia</taxon>
        <taxon>Ralstonia solanacearum species complex</taxon>
    </lineage>
</organism>
<keyword evidence="4" id="KW-0472">Membrane</keyword>
<evidence type="ECO:0000256" key="4">
    <source>
        <dbReference type="SAM" id="Phobius"/>
    </source>
</evidence>
<keyword evidence="2" id="KW-0488">Methylation</keyword>
<feature type="transmembrane region" description="Helical" evidence="4">
    <location>
        <begin position="20"/>
        <end position="38"/>
    </location>
</feature>
<gene>
    <name evidence="5" type="ORF">E7Z57_17295</name>
</gene>
<dbReference type="Pfam" id="PF00114">
    <property type="entry name" value="Pilin"/>
    <property type="match status" value="1"/>
</dbReference>
<evidence type="ECO:0000256" key="1">
    <source>
        <dbReference type="ARBA" id="ARBA00005233"/>
    </source>
</evidence>
<evidence type="ECO:0000256" key="3">
    <source>
        <dbReference type="RuleBase" id="RU000389"/>
    </source>
</evidence>
<dbReference type="PANTHER" id="PTHR30093">
    <property type="entry name" value="GENERAL SECRETION PATHWAY PROTEIN G"/>
    <property type="match status" value="1"/>
</dbReference>
<sequence>MKSMRHLNKRVQKGFTLIELMIVVAIVGILAAIAIPAYQDYTIRARVTEGLSLAAQAKSLVAENAANAATDLSAGSSTFAATKNVASLAIAQANGEIVIGYTTAVGTGTPKLVLTPTSNGIALVTGSAPTASIMWTCYSKNKATAASSVAPTTTPTLEAKYAPAECR</sequence>
<keyword evidence="4" id="KW-0812">Transmembrane</keyword>
<dbReference type="InterPro" id="IPR001082">
    <property type="entry name" value="Pilin"/>
</dbReference>
<evidence type="ECO:0000313" key="5">
    <source>
        <dbReference type="EMBL" id="QCX50708.1"/>
    </source>
</evidence>
<keyword evidence="3" id="KW-0281">Fimbrium</keyword>
<dbReference type="GO" id="GO:0044096">
    <property type="term" value="C:type IV pilus"/>
    <property type="evidence" value="ECO:0007669"/>
    <property type="project" value="TreeGrafter"/>
</dbReference>
<evidence type="ECO:0000313" key="6">
    <source>
        <dbReference type="Proteomes" id="UP000310553"/>
    </source>
</evidence>
<comment type="similarity">
    <text evidence="1 3">Belongs to the N-Me-Phe pilin family.</text>
</comment>
<dbReference type="SUPFAM" id="SSF54523">
    <property type="entry name" value="Pili subunits"/>
    <property type="match status" value="1"/>
</dbReference>
<dbReference type="PROSITE" id="PS00409">
    <property type="entry name" value="PROKAR_NTER_METHYL"/>
    <property type="match status" value="1"/>
</dbReference>
<dbReference type="InterPro" id="IPR012902">
    <property type="entry name" value="N_methyl_site"/>
</dbReference>
<reference evidence="5 6" key="1">
    <citation type="submission" date="2019-04" db="EMBL/GenBank/DDBJ databases">
        <title>Complete Genome of UW386 and Higher Quality Genome of UW700.</title>
        <authorList>
            <person name="Jacobs J."/>
            <person name="Perez A."/>
            <person name="Steidl O."/>
            <person name="Allen C."/>
        </authorList>
    </citation>
    <scope>NUCLEOTIDE SEQUENCE [LARGE SCALE GENOMIC DNA]</scope>
    <source>
        <strain evidence="5 6">UW386</strain>
    </source>
</reference>
<dbReference type="GO" id="GO:0043107">
    <property type="term" value="P:type IV pilus-dependent motility"/>
    <property type="evidence" value="ECO:0007669"/>
    <property type="project" value="TreeGrafter"/>
</dbReference>
<dbReference type="Gene3D" id="3.30.700.10">
    <property type="entry name" value="Glycoprotein, Type 4 Pilin"/>
    <property type="match status" value="1"/>
</dbReference>
<protein>
    <submittedName>
        <fullName evidence="5">Pilin</fullName>
    </submittedName>
</protein>
<name>A0AA92EEZ3_RALSL</name>